<accession>D7VN35</accession>
<comment type="caution">
    <text evidence="2">The sequence shown here is derived from an EMBL/GenBank/DDBJ whole genome shotgun (WGS) entry which is preliminary data.</text>
</comment>
<protein>
    <submittedName>
        <fullName evidence="2">Bifunctional DNA primase/polymerase domain protein</fullName>
    </submittedName>
</protein>
<dbReference type="Proteomes" id="UP000006258">
    <property type="component" value="Unassembled WGS sequence"/>
</dbReference>
<dbReference type="Gene3D" id="3.30.720.160">
    <property type="entry name" value="Bifunctional DNA primase/polymerase, N-terminal"/>
    <property type="match status" value="1"/>
</dbReference>
<dbReference type="AlphaFoldDB" id="D7VN35"/>
<dbReference type="STRING" id="525373.HMPREF0766_12405"/>
<reference evidence="2" key="1">
    <citation type="submission" date="2010-07" db="EMBL/GenBank/DDBJ databases">
        <authorList>
            <person name="Muzny D."/>
            <person name="Qin X."/>
            <person name="Buhay C."/>
            <person name="Dugan-Rocha S."/>
            <person name="Ding Y."/>
            <person name="Chen G."/>
            <person name="Hawes A."/>
            <person name="Holder M."/>
            <person name="Jhangiani S."/>
            <person name="Johnson A."/>
            <person name="Khan Z."/>
            <person name="Li Z."/>
            <person name="Liu W."/>
            <person name="Liu X."/>
            <person name="Perez L."/>
            <person name="Shen H."/>
            <person name="Wang Q."/>
            <person name="Watt J."/>
            <person name="Xi L."/>
            <person name="Xin Y."/>
            <person name="Zhou J."/>
            <person name="Deng J."/>
            <person name="Jiang H."/>
            <person name="Liu Y."/>
            <person name="Qu J."/>
            <person name="Song X.-Z."/>
            <person name="Zhang L."/>
            <person name="Villasana D."/>
            <person name="Johnson A."/>
            <person name="Liu J."/>
            <person name="Liyanage D."/>
            <person name="Lorensuhewa L."/>
            <person name="Robinson T."/>
            <person name="Song A."/>
            <person name="Song B.-B."/>
            <person name="Dinh H."/>
            <person name="Thornton R."/>
            <person name="Coyle M."/>
            <person name="Francisco L."/>
            <person name="Jackson L."/>
            <person name="Javaid M."/>
            <person name="Korchina V."/>
            <person name="Kovar C."/>
            <person name="Mata R."/>
            <person name="Mathew T."/>
            <person name="Ngo R."/>
            <person name="Nguyen L."/>
            <person name="Nguyen N."/>
            <person name="Okwuonu G."/>
            <person name="Ongeri F."/>
            <person name="Pham C."/>
            <person name="Simmons D."/>
            <person name="Wilczek-Boney K."/>
            <person name="Hale W."/>
            <person name="Jakkamsetti A."/>
            <person name="Pham P."/>
            <person name="Ruth R."/>
            <person name="San Lucas F."/>
            <person name="Warren J."/>
            <person name="Zhang J."/>
            <person name="Zhao Z."/>
            <person name="Zhou C."/>
            <person name="Zhu D."/>
            <person name="Lee S."/>
            <person name="Bess C."/>
            <person name="Blankenburg K."/>
            <person name="Forbes L."/>
            <person name="Fu Q."/>
            <person name="Gubbala S."/>
            <person name="Hirani K."/>
            <person name="Jayaseelan J.C."/>
            <person name="Lara F."/>
            <person name="Munidasa M."/>
            <person name="Palculict T."/>
            <person name="Patil S."/>
            <person name="Pu L.-L."/>
            <person name="Saada N."/>
            <person name="Tang L."/>
            <person name="Weissenberger G."/>
            <person name="Zhu Y."/>
            <person name="Hemphill L."/>
            <person name="Shang Y."/>
            <person name="Youmans B."/>
            <person name="Ayvaz T."/>
            <person name="Ross M."/>
            <person name="Santibanez J."/>
            <person name="Aqrawi P."/>
            <person name="Gross S."/>
            <person name="Joshi V."/>
            <person name="Fowler G."/>
            <person name="Nazareth L."/>
            <person name="Reid J."/>
            <person name="Worley K."/>
            <person name="Petrosino J."/>
            <person name="Highlander S."/>
            <person name="Gibbs R."/>
        </authorList>
    </citation>
    <scope>NUCLEOTIDE SEQUENCE [LARGE SCALE GENOMIC DNA]</scope>
    <source>
        <strain evidence="2">ATCC 33861</strain>
    </source>
</reference>
<dbReference type="EMBL" id="ACHA02000011">
    <property type="protein sequence ID" value="EFK57332.1"/>
    <property type="molecule type" value="Genomic_DNA"/>
</dbReference>
<evidence type="ECO:0000259" key="1">
    <source>
        <dbReference type="Pfam" id="PF09250"/>
    </source>
</evidence>
<organism evidence="2 3">
    <name type="scientific">Sphingobacterium spiritivorum ATCC 33861</name>
    <dbReference type="NCBI Taxonomy" id="525373"/>
    <lineage>
        <taxon>Bacteria</taxon>
        <taxon>Pseudomonadati</taxon>
        <taxon>Bacteroidota</taxon>
        <taxon>Sphingobacteriia</taxon>
        <taxon>Sphingobacteriales</taxon>
        <taxon>Sphingobacteriaceae</taxon>
        <taxon>Sphingobacterium</taxon>
    </lineage>
</organism>
<dbReference type="Pfam" id="PF09250">
    <property type="entry name" value="Prim-Pol"/>
    <property type="match status" value="1"/>
</dbReference>
<evidence type="ECO:0000313" key="2">
    <source>
        <dbReference type="EMBL" id="EFK57332.1"/>
    </source>
</evidence>
<gene>
    <name evidence="2" type="ORF">HMPREF0766_12405</name>
</gene>
<dbReference type="HOGENOM" id="CLU_332853_0_0_10"/>
<dbReference type="eggNOG" id="COG3378">
    <property type="taxonomic scope" value="Bacteria"/>
</dbReference>
<keyword evidence="3" id="KW-1185">Reference proteome</keyword>
<dbReference type="SUPFAM" id="SSF56747">
    <property type="entry name" value="Prim-pol domain"/>
    <property type="match status" value="1"/>
</dbReference>
<sequence>MQEQIRMATLWPQIKQLIDDGCSLIPVRDKDEGERPAKTPCISAWKQYQTERMDEGALWQAMQTYGTSAVAVVTGEVSGRLELIDIDSKYEPGIEALVLKDIEKLYPDLYPILRIHATPSGGRHIIYRIEDGDVEGNQKLAGREATEAELQDQRKKGRKRLSTQVNFLETRGEGGYFLYPPSMGYSVIQDVPIPQLTWEERCGIINLCRSYNRLVKIEPTPKPTKKEDDWYTTNPFEDFNENCDPVQLIEEFGWKRTKHFSDRFFWFTRPGKDKGVSASFNRSKRVFYIFTSSTELEPTRGYNPASILAELRHGGNKKEAYHDLVKSGYGKVKRQIEQAVIKKAAIKGTGIPSNFSDEAKADHIQLAEKYNEDHPHGTFWEYNKQGDFVINLENLLTVAVELGFRSFNGTVVQVNGKFVTTVDDIYFFDTIKDYIKEDNEDVAIEIKNVYERFLKTYGSFITSKRLAAFDDEDILTDSADACYKFYANCFVEITASKIRIKPYEELSGYVWSHKMLDREYHIERQSSNLYEQYLINSTSVTGKIDPHVKNIIGWLCHDYNSAARLYMVVMTERVLDPKEGGGSGKNIFAGLLANVIGMSTASGSMVKWDDKFYAVWKPGNRLYFVPDLPKVIDWTFLKNAIENPLINKKYDREISINMQETPKLLLNTNYSFADVDGGLKRRIRIVEFTDYYTINGGVDTVHGKLFPAPGSKGDWAQEDWKGFDDMILHCIQHNLAANGKIESVDLSETGWIKKFITMYGEDNYDFIRDNIQNWVKSDYVKASDFQVQYDNHISELKERYKLGKKKLMSAVKEFCERYDINFEQSMVKRIAHETVRTHIFTGNWEQFNVYLDEDDGIPF</sequence>
<proteinExistence type="predicted"/>
<name>D7VN35_SPHSI</name>
<dbReference type="GeneID" id="95427993"/>
<feature type="domain" description="DNA primase/polymerase bifunctional N-terminal" evidence="1">
    <location>
        <begin position="17"/>
        <end position="195"/>
    </location>
</feature>
<dbReference type="OrthoDB" id="611079at2"/>
<evidence type="ECO:0000313" key="3">
    <source>
        <dbReference type="Proteomes" id="UP000006258"/>
    </source>
</evidence>
<dbReference type="InterPro" id="IPR015330">
    <property type="entry name" value="DNA_primase/pol_bifunc_N"/>
</dbReference>
<dbReference type="RefSeq" id="WP_002992935.1">
    <property type="nucleotide sequence ID" value="NZ_GL379770.1"/>
</dbReference>